<evidence type="ECO:0000313" key="4">
    <source>
        <dbReference type="EMBL" id="MFC7580174.1"/>
    </source>
</evidence>
<dbReference type="SMART" id="SM00909">
    <property type="entry name" value="Germane"/>
    <property type="match status" value="1"/>
</dbReference>
<feature type="compositionally biased region" description="Acidic residues" evidence="1">
    <location>
        <begin position="122"/>
        <end position="131"/>
    </location>
</feature>
<dbReference type="InterPro" id="IPR059026">
    <property type="entry name" value="LpqB_N"/>
</dbReference>
<feature type="domain" description="GerMN" evidence="3">
    <location>
        <begin position="233"/>
        <end position="322"/>
    </location>
</feature>
<dbReference type="Pfam" id="PF25976">
    <property type="entry name" value="LpqB_N"/>
    <property type="match status" value="1"/>
</dbReference>
<dbReference type="EMBL" id="JBHTEF010000001">
    <property type="protein sequence ID" value="MFC7580174.1"/>
    <property type="molecule type" value="Genomic_DNA"/>
</dbReference>
<evidence type="ECO:0000313" key="5">
    <source>
        <dbReference type="Proteomes" id="UP001596527"/>
    </source>
</evidence>
<keyword evidence="5" id="KW-1185">Reference proteome</keyword>
<feature type="chain" id="PRO_5045142940" evidence="2">
    <location>
        <begin position="25"/>
        <end position="478"/>
    </location>
</feature>
<feature type="region of interest" description="Disordered" evidence="1">
    <location>
        <begin position="36"/>
        <end position="61"/>
    </location>
</feature>
<feature type="compositionally biased region" description="Basic and acidic residues" evidence="1">
    <location>
        <begin position="464"/>
        <end position="478"/>
    </location>
</feature>
<sequence>MKQGRGRHRVPGALAAMGISAALALGLAGCSALPDSGSPQPFDVSVPTSDPLDLSADGPAKGSSPQALVKDFLLACAAGTTDDFATARQFLTDAASRSWHPETLVQVYATDTSPSFSGGGDADPDGGEGDGESTSAPEATPGAALTVTLTAAAVATVDDQGILTRADADARIVHEFALTAEDGEWRINALDDGVVLSETSFTSAYQQADLYFPSTTGDALVADPRWYPARRLATYLLAGLLGGPSEEIAPAVSSAIPEGATLPSQGVAITDHVAHVDLAATFPADDAAERLLAWQIQATLTQASTVSTVDLSVSGTGIDVDDLPAGPEYALDSAVALSEDGLVRVTGTSVAQTVVPRGELGENPRDPAIAPISGSTIAWLNADGLAVLSGTSGARTDHAVESPTAPSVDRWGWVWTASSAAGGAILVAGADGGGPHPGRPVQRLLGRGGPARVTRWGAAGDAARVGRDAQRVGRGDRP</sequence>
<reference evidence="5" key="1">
    <citation type="journal article" date="2019" name="Int. J. Syst. Evol. Microbiol.">
        <title>The Global Catalogue of Microorganisms (GCM) 10K type strain sequencing project: providing services to taxonomists for standard genome sequencing and annotation.</title>
        <authorList>
            <consortium name="The Broad Institute Genomics Platform"/>
            <consortium name="The Broad Institute Genome Sequencing Center for Infectious Disease"/>
            <person name="Wu L."/>
            <person name="Ma J."/>
        </authorList>
    </citation>
    <scope>NUCLEOTIDE SEQUENCE [LARGE SCALE GENOMIC DNA]</scope>
    <source>
        <strain evidence="5">CCUG 56698</strain>
    </source>
</reference>
<feature type="region of interest" description="Disordered" evidence="1">
    <location>
        <begin position="111"/>
        <end position="139"/>
    </location>
</feature>
<feature type="signal peptide" evidence="2">
    <location>
        <begin position="1"/>
        <end position="24"/>
    </location>
</feature>
<feature type="region of interest" description="Disordered" evidence="1">
    <location>
        <begin position="459"/>
        <end position="478"/>
    </location>
</feature>
<dbReference type="Pfam" id="PF10646">
    <property type="entry name" value="Germane"/>
    <property type="match status" value="1"/>
</dbReference>
<dbReference type="InterPro" id="IPR019606">
    <property type="entry name" value="GerMN"/>
</dbReference>
<evidence type="ECO:0000259" key="3">
    <source>
        <dbReference type="SMART" id="SM00909"/>
    </source>
</evidence>
<organism evidence="4 5">
    <name type="scientific">Schaalia naturae</name>
    <dbReference type="NCBI Taxonomy" id="635203"/>
    <lineage>
        <taxon>Bacteria</taxon>
        <taxon>Bacillati</taxon>
        <taxon>Actinomycetota</taxon>
        <taxon>Actinomycetes</taxon>
        <taxon>Actinomycetales</taxon>
        <taxon>Actinomycetaceae</taxon>
        <taxon>Schaalia</taxon>
    </lineage>
</organism>
<evidence type="ECO:0000256" key="2">
    <source>
        <dbReference type="SAM" id="SignalP"/>
    </source>
</evidence>
<dbReference type="PROSITE" id="PS51257">
    <property type="entry name" value="PROKAR_LIPOPROTEIN"/>
    <property type="match status" value="1"/>
</dbReference>
<evidence type="ECO:0000256" key="1">
    <source>
        <dbReference type="SAM" id="MobiDB-lite"/>
    </source>
</evidence>
<gene>
    <name evidence="4" type="ORF">ACFQWG_02920</name>
</gene>
<keyword evidence="2" id="KW-0732">Signal</keyword>
<proteinExistence type="predicted"/>
<name>A0ABW2SJZ7_9ACTO</name>
<dbReference type="Proteomes" id="UP001596527">
    <property type="component" value="Unassembled WGS sequence"/>
</dbReference>
<comment type="caution">
    <text evidence="4">The sequence shown here is derived from an EMBL/GenBank/DDBJ whole genome shotgun (WGS) entry which is preliminary data.</text>
</comment>
<dbReference type="RefSeq" id="WP_380971936.1">
    <property type="nucleotide sequence ID" value="NZ_JBHTEF010000001.1"/>
</dbReference>
<accession>A0ABW2SJZ7</accession>
<protein>
    <submittedName>
        <fullName evidence="4">GerMN domain-containing protein</fullName>
    </submittedName>
</protein>